<evidence type="ECO:0000259" key="2">
    <source>
        <dbReference type="PROSITE" id="PS50943"/>
    </source>
</evidence>
<dbReference type="InterPro" id="IPR010982">
    <property type="entry name" value="Lambda_DNA-bd_dom_sf"/>
</dbReference>
<keyword evidence="4" id="KW-1185">Reference proteome</keyword>
<proteinExistence type="predicted"/>
<dbReference type="EMBL" id="FOSL01000007">
    <property type="protein sequence ID" value="SFK51644.1"/>
    <property type="molecule type" value="Genomic_DNA"/>
</dbReference>
<gene>
    <name evidence="3" type="ORF">SAMN04488498_107162</name>
</gene>
<dbReference type="GO" id="GO:0003677">
    <property type="term" value="F:DNA binding"/>
    <property type="evidence" value="ECO:0007669"/>
    <property type="project" value="InterPro"/>
</dbReference>
<reference evidence="3 4" key="1">
    <citation type="submission" date="2016-10" db="EMBL/GenBank/DDBJ databases">
        <authorList>
            <person name="Varghese N."/>
            <person name="Submissions S."/>
        </authorList>
    </citation>
    <scope>NUCLEOTIDE SEQUENCE [LARGE SCALE GENOMIC DNA]</scope>
    <source>
        <strain evidence="3 4">DSM 21822</strain>
    </source>
</reference>
<evidence type="ECO:0000256" key="1">
    <source>
        <dbReference type="SAM" id="MobiDB-lite"/>
    </source>
</evidence>
<protein>
    <submittedName>
        <fullName evidence="3">Helix-turn-helix</fullName>
    </submittedName>
</protein>
<evidence type="ECO:0000313" key="4">
    <source>
        <dbReference type="Proteomes" id="UP000323300"/>
    </source>
</evidence>
<dbReference type="InterPro" id="IPR001387">
    <property type="entry name" value="Cro/C1-type_HTH"/>
</dbReference>
<organism evidence="3 4">
    <name type="scientific">Neomesorhizobium albiziae</name>
    <dbReference type="NCBI Taxonomy" id="335020"/>
    <lineage>
        <taxon>Bacteria</taxon>
        <taxon>Pseudomonadati</taxon>
        <taxon>Pseudomonadota</taxon>
        <taxon>Alphaproteobacteria</taxon>
        <taxon>Hyphomicrobiales</taxon>
        <taxon>Phyllobacteriaceae</taxon>
        <taxon>Neomesorhizobium</taxon>
    </lineage>
</organism>
<dbReference type="RefSeq" id="WP_149760761.1">
    <property type="nucleotide sequence ID" value="NZ_BSPE01000070.1"/>
</dbReference>
<name>A0A1I4A5P1_9HYPH</name>
<feature type="compositionally biased region" description="Basic and acidic residues" evidence="1">
    <location>
        <begin position="115"/>
        <end position="124"/>
    </location>
</feature>
<dbReference type="SMART" id="SM00530">
    <property type="entry name" value="HTH_XRE"/>
    <property type="match status" value="1"/>
</dbReference>
<dbReference type="PROSITE" id="PS50943">
    <property type="entry name" value="HTH_CROC1"/>
    <property type="match status" value="1"/>
</dbReference>
<evidence type="ECO:0000313" key="3">
    <source>
        <dbReference type="EMBL" id="SFK51644.1"/>
    </source>
</evidence>
<accession>A0A1I4A5P1</accession>
<dbReference type="Pfam" id="PF01381">
    <property type="entry name" value="HTH_3"/>
    <property type="match status" value="1"/>
</dbReference>
<dbReference type="CDD" id="cd00093">
    <property type="entry name" value="HTH_XRE"/>
    <property type="match status" value="1"/>
</dbReference>
<dbReference type="OrthoDB" id="3480230at2"/>
<feature type="region of interest" description="Disordered" evidence="1">
    <location>
        <begin position="70"/>
        <end position="96"/>
    </location>
</feature>
<dbReference type="Gene3D" id="1.10.260.40">
    <property type="entry name" value="lambda repressor-like DNA-binding domains"/>
    <property type="match status" value="1"/>
</dbReference>
<dbReference type="AlphaFoldDB" id="A0A1I4A5P1"/>
<dbReference type="Proteomes" id="UP000323300">
    <property type="component" value="Unassembled WGS sequence"/>
</dbReference>
<sequence length="134" mass="14959">MTLNVDKQWFVDRLAEKGLSLREVAKKLDMDPGALSRTLSGKRRMQLPEVDKIATVLNVPPEIVLAHSKGMDSVASNKNSKPEAIQTSERSKVGRHPGFGFMKGLITFEKGFDVTKPFSDEPWDRGYLGEGDRK</sequence>
<feature type="domain" description="HTH cro/C1-type" evidence="2">
    <location>
        <begin position="16"/>
        <end position="64"/>
    </location>
</feature>
<feature type="region of interest" description="Disordered" evidence="1">
    <location>
        <begin position="115"/>
        <end position="134"/>
    </location>
</feature>
<dbReference type="SUPFAM" id="SSF47413">
    <property type="entry name" value="lambda repressor-like DNA-binding domains"/>
    <property type="match status" value="1"/>
</dbReference>